<protein>
    <submittedName>
        <fullName evidence="2">Alcohol dehydrogenase</fullName>
    </submittedName>
</protein>
<dbReference type="AlphaFoldDB" id="A0A917C064"/>
<feature type="domain" description="Enoyl reductase (ER)" evidence="1">
    <location>
        <begin position="11"/>
        <end position="323"/>
    </location>
</feature>
<comment type="caution">
    <text evidence="2">The sequence shown here is derived from an EMBL/GenBank/DDBJ whole genome shotgun (WGS) entry which is preliminary data.</text>
</comment>
<dbReference type="EMBL" id="BMHV01000012">
    <property type="protein sequence ID" value="GGF65604.1"/>
    <property type="molecule type" value="Genomic_DNA"/>
</dbReference>
<dbReference type="Pfam" id="PF00107">
    <property type="entry name" value="ADH_zinc_N"/>
    <property type="match status" value="1"/>
</dbReference>
<dbReference type="SMART" id="SM00829">
    <property type="entry name" value="PKS_ER"/>
    <property type="match status" value="1"/>
</dbReference>
<gene>
    <name evidence="2" type="ORF">GCM10011332_19610</name>
</gene>
<dbReference type="RefSeq" id="WP_188664330.1">
    <property type="nucleotide sequence ID" value="NZ_BMHV01000012.1"/>
</dbReference>
<dbReference type="InterPro" id="IPR051397">
    <property type="entry name" value="Zn-ADH-like_protein"/>
</dbReference>
<proteinExistence type="predicted"/>
<keyword evidence="3" id="KW-1185">Reference proteome</keyword>
<reference evidence="2" key="2">
    <citation type="submission" date="2020-09" db="EMBL/GenBank/DDBJ databases">
        <authorList>
            <person name="Sun Q."/>
            <person name="Zhou Y."/>
        </authorList>
    </citation>
    <scope>NUCLEOTIDE SEQUENCE</scope>
    <source>
        <strain evidence="2">CGMCC 1.15254</strain>
    </source>
</reference>
<dbReference type="Gene3D" id="3.90.180.10">
    <property type="entry name" value="Medium-chain alcohol dehydrogenases, catalytic domain"/>
    <property type="match status" value="1"/>
</dbReference>
<dbReference type="InterPro" id="IPR036291">
    <property type="entry name" value="NAD(P)-bd_dom_sf"/>
</dbReference>
<dbReference type="InterPro" id="IPR013154">
    <property type="entry name" value="ADH-like_N"/>
</dbReference>
<dbReference type="CDD" id="cd08288">
    <property type="entry name" value="MDR_yhdh"/>
    <property type="match status" value="1"/>
</dbReference>
<evidence type="ECO:0000313" key="2">
    <source>
        <dbReference type="EMBL" id="GGF65604.1"/>
    </source>
</evidence>
<evidence type="ECO:0000313" key="3">
    <source>
        <dbReference type="Proteomes" id="UP000632498"/>
    </source>
</evidence>
<evidence type="ECO:0000259" key="1">
    <source>
        <dbReference type="SMART" id="SM00829"/>
    </source>
</evidence>
<dbReference type="Proteomes" id="UP000632498">
    <property type="component" value="Unassembled WGS sequence"/>
</dbReference>
<dbReference type="InterPro" id="IPR013149">
    <property type="entry name" value="ADH-like_C"/>
</dbReference>
<dbReference type="GO" id="GO:0043957">
    <property type="term" value="F:acryloyl-CoA reductase (NADPH) activity"/>
    <property type="evidence" value="ECO:0007669"/>
    <property type="project" value="TreeGrafter"/>
</dbReference>
<dbReference type="Gene3D" id="3.40.50.720">
    <property type="entry name" value="NAD(P)-binding Rossmann-like Domain"/>
    <property type="match status" value="1"/>
</dbReference>
<dbReference type="NCBIfam" id="TIGR02823">
    <property type="entry name" value="oxido_YhdH"/>
    <property type="match status" value="1"/>
</dbReference>
<reference evidence="2" key="1">
    <citation type="journal article" date="2014" name="Int. J. Syst. Evol. Microbiol.">
        <title>Complete genome sequence of Corynebacterium casei LMG S-19264T (=DSM 44701T), isolated from a smear-ripened cheese.</title>
        <authorList>
            <consortium name="US DOE Joint Genome Institute (JGI-PGF)"/>
            <person name="Walter F."/>
            <person name="Albersmeier A."/>
            <person name="Kalinowski J."/>
            <person name="Ruckert C."/>
        </authorList>
    </citation>
    <scope>NUCLEOTIDE SEQUENCE</scope>
    <source>
        <strain evidence="2">CGMCC 1.15254</strain>
    </source>
</reference>
<accession>A0A917C064</accession>
<dbReference type="PANTHER" id="PTHR43677">
    <property type="entry name" value="SHORT-CHAIN DEHYDROGENASE/REDUCTASE"/>
    <property type="match status" value="1"/>
</dbReference>
<dbReference type="PANTHER" id="PTHR43677:SF1">
    <property type="entry name" value="ACRYLYL-COA REDUCTASE ACUI-RELATED"/>
    <property type="match status" value="1"/>
</dbReference>
<dbReference type="Pfam" id="PF08240">
    <property type="entry name" value="ADH_N"/>
    <property type="match status" value="1"/>
</dbReference>
<organism evidence="2 3">
    <name type="scientific">Terasakiella brassicae</name>
    <dbReference type="NCBI Taxonomy" id="1634917"/>
    <lineage>
        <taxon>Bacteria</taxon>
        <taxon>Pseudomonadati</taxon>
        <taxon>Pseudomonadota</taxon>
        <taxon>Alphaproteobacteria</taxon>
        <taxon>Rhodospirillales</taxon>
        <taxon>Terasakiellaceae</taxon>
        <taxon>Terasakiella</taxon>
    </lineage>
</organism>
<dbReference type="InterPro" id="IPR020843">
    <property type="entry name" value="ER"/>
</dbReference>
<sequence length="327" mass="35034">MTFNALLLDQDMTLAIKQVSDNDLPAGEVLVKVDYSTLNFKDGLIMNGLVKLVKEYPHVPGIDFAGTVEASEDDRYKPGDRVVLNGWRVGEIHWGGYAQKARVKADWLVPLPDAISTKRAMAIGTAGYTAMLSIMALEDHGMKPDQDGEVLVTGASGGVGSIACAILANLGYKVAGSTGSESSHAYLKSLGVSTIVPRSELEEGPRGPLGGERWIGAIDNVGGSTLHHVLATLKYWSCCASVGLAASNELHTTVLPFLMRGITLQGIDSATCPFERRVMAWERLTNELPMDKLDALTSEITLSELPEVGKKILKGQTQGRIVVDVNS</sequence>
<name>A0A917C064_9PROT</name>
<dbReference type="InterPro" id="IPR011032">
    <property type="entry name" value="GroES-like_sf"/>
</dbReference>
<dbReference type="SUPFAM" id="SSF51735">
    <property type="entry name" value="NAD(P)-binding Rossmann-fold domains"/>
    <property type="match status" value="1"/>
</dbReference>
<dbReference type="SUPFAM" id="SSF50129">
    <property type="entry name" value="GroES-like"/>
    <property type="match status" value="1"/>
</dbReference>
<dbReference type="InterPro" id="IPR014188">
    <property type="entry name" value="Acrylyl-CoA_reductase_AcuI"/>
</dbReference>